<keyword evidence="2" id="KW-1185">Reference proteome</keyword>
<protein>
    <submittedName>
        <fullName evidence="1">Gypsy retrotransposon integrase-like protein 1</fullName>
    </submittedName>
</protein>
<name>A0ABR0LF32_9PEZI</name>
<accession>A0ABR0LF32</accession>
<comment type="caution">
    <text evidence="1">The sequence shown here is derived from an EMBL/GenBank/DDBJ whole genome shotgun (WGS) entry which is preliminary data.</text>
</comment>
<reference evidence="1 2" key="1">
    <citation type="submission" date="2023-08" db="EMBL/GenBank/DDBJ databases">
        <title>Black Yeasts Isolated from many extreme environments.</title>
        <authorList>
            <person name="Coleine C."/>
            <person name="Stajich J.E."/>
            <person name="Selbmann L."/>
        </authorList>
    </citation>
    <scope>NUCLEOTIDE SEQUENCE [LARGE SCALE GENOMIC DNA]</scope>
    <source>
        <strain evidence="1 2">CCFEE 5386</strain>
    </source>
</reference>
<evidence type="ECO:0000313" key="2">
    <source>
        <dbReference type="Proteomes" id="UP001308179"/>
    </source>
</evidence>
<dbReference type="Proteomes" id="UP001308179">
    <property type="component" value="Unassembled WGS sequence"/>
</dbReference>
<sequence length="255" mass="27689">MAAQAFCGDYTSCVGMYLHKYLSASFEVAPPDSDPLTSWETFALLPSRESVNKAINIVSLTHADLHRIADEVFEDLGTESTAHARRPLALIYAAVTLSRLFHPNEERAKSEKQTVTLFRLLKNSGDAFRSDIVDVVHVEPGSVGEKDDSVVLLDEVRSRGLLDCGPGIGWREGGVGGSGEVGGRAVWCRPSPHLRARRRRLRGRGVGSMEAVVGDGLGGGVCEGSLPDVGVGHDRVRMLVLIRLRLFIVRCDEVV</sequence>
<dbReference type="EMBL" id="JAVRRR010000025">
    <property type="protein sequence ID" value="KAK5147800.1"/>
    <property type="molecule type" value="Genomic_DNA"/>
</dbReference>
<proteinExistence type="predicted"/>
<organism evidence="1 2">
    <name type="scientific">Rachicladosporium monterosium</name>
    <dbReference type="NCBI Taxonomy" id="1507873"/>
    <lineage>
        <taxon>Eukaryota</taxon>
        <taxon>Fungi</taxon>
        <taxon>Dikarya</taxon>
        <taxon>Ascomycota</taxon>
        <taxon>Pezizomycotina</taxon>
        <taxon>Dothideomycetes</taxon>
        <taxon>Dothideomycetidae</taxon>
        <taxon>Cladosporiales</taxon>
        <taxon>Cladosporiaceae</taxon>
        <taxon>Rachicladosporium</taxon>
    </lineage>
</organism>
<evidence type="ECO:0000313" key="1">
    <source>
        <dbReference type="EMBL" id="KAK5147800.1"/>
    </source>
</evidence>
<gene>
    <name evidence="1" type="primary">GIN1_2</name>
    <name evidence="1" type="ORF">LTR32_000819</name>
</gene>